<dbReference type="Proteomes" id="UP000813385">
    <property type="component" value="Unassembled WGS sequence"/>
</dbReference>
<keyword evidence="2" id="KW-1185">Reference proteome</keyword>
<accession>A0A8K0X2B8</accession>
<gene>
    <name evidence="1" type="ORF">B0T11DRAFT_74657</name>
</gene>
<proteinExistence type="predicted"/>
<comment type="caution">
    <text evidence="1">The sequence shown here is derived from an EMBL/GenBank/DDBJ whole genome shotgun (WGS) entry which is preliminary data.</text>
</comment>
<name>A0A8K0X2B8_9PEZI</name>
<organism evidence="1 2">
    <name type="scientific">Plectosphaerella cucumerina</name>
    <dbReference type="NCBI Taxonomy" id="40658"/>
    <lineage>
        <taxon>Eukaryota</taxon>
        <taxon>Fungi</taxon>
        <taxon>Dikarya</taxon>
        <taxon>Ascomycota</taxon>
        <taxon>Pezizomycotina</taxon>
        <taxon>Sordariomycetes</taxon>
        <taxon>Hypocreomycetidae</taxon>
        <taxon>Glomerellales</taxon>
        <taxon>Plectosphaerellaceae</taxon>
        <taxon>Plectosphaerella</taxon>
    </lineage>
</organism>
<protein>
    <submittedName>
        <fullName evidence="1">Uncharacterized protein</fullName>
    </submittedName>
</protein>
<reference evidence="1" key="1">
    <citation type="journal article" date="2021" name="Nat. Commun.">
        <title>Genetic determinants of endophytism in the Arabidopsis root mycobiome.</title>
        <authorList>
            <person name="Mesny F."/>
            <person name="Miyauchi S."/>
            <person name="Thiergart T."/>
            <person name="Pickel B."/>
            <person name="Atanasova L."/>
            <person name="Karlsson M."/>
            <person name="Huettel B."/>
            <person name="Barry K.W."/>
            <person name="Haridas S."/>
            <person name="Chen C."/>
            <person name="Bauer D."/>
            <person name="Andreopoulos W."/>
            <person name="Pangilinan J."/>
            <person name="LaButti K."/>
            <person name="Riley R."/>
            <person name="Lipzen A."/>
            <person name="Clum A."/>
            <person name="Drula E."/>
            <person name="Henrissat B."/>
            <person name="Kohler A."/>
            <person name="Grigoriev I.V."/>
            <person name="Martin F.M."/>
            <person name="Hacquard S."/>
        </authorList>
    </citation>
    <scope>NUCLEOTIDE SEQUENCE</scope>
    <source>
        <strain evidence="1">MPI-CAGE-AT-0016</strain>
    </source>
</reference>
<dbReference type="AlphaFoldDB" id="A0A8K0X2B8"/>
<sequence length="195" mass="21308">MPKRALTRVLQVGCQLLHVFCQTRCLTAKRPCCSRIDPFLPEPPLSKTPTFSNFQDGQPRTAKADHFGDLSGAVRGGGGASISLGIRGQRPSLSSSTEEDYSGMLRLGISSTPSLHWREVPLPRLHHHSVSAERVAATTGRGDDPPRWRRTLLHHVVVAPFISICPQGCQLPAAYNYHGAPARAAADRWPRCPMS</sequence>
<dbReference type="EMBL" id="JAGPXD010000003">
    <property type="protein sequence ID" value="KAH7361452.1"/>
    <property type="molecule type" value="Genomic_DNA"/>
</dbReference>
<evidence type="ECO:0000313" key="1">
    <source>
        <dbReference type="EMBL" id="KAH7361452.1"/>
    </source>
</evidence>
<evidence type="ECO:0000313" key="2">
    <source>
        <dbReference type="Proteomes" id="UP000813385"/>
    </source>
</evidence>